<dbReference type="InterPro" id="IPR051450">
    <property type="entry name" value="Gfo/Idh/MocA_Oxidoreductases"/>
</dbReference>
<dbReference type="Pfam" id="PF01408">
    <property type="entry name" value="GFO_IDH_MocA"/>
    <property type="match status" value="1"/>
</dbReference>
<evidence type="ECO:0000259" key="2">
    <source>
        <dbReference type="Pfam" id="PF22725"/>
    </source>
</evidence>
<name>E0I9L4_9BACL</name>
<dbReference type="STRING" id="717606.PaecuDRAFT_2351"/>
<dbReference type="SUPFAM" id="SSF55347">
    <property type="entry name" value="Glyceraldehyde-3-phosphate dehydrogenase-like, C-terminal domain"/>
    <property type="match status" value="1"/>
</dbReference>
<evidence type="ECO:0000313" key="4">
    <source>
        <dbReference type="Proteomes" id="UP000005387"/>
    </source>
</evidence>
<dbReference type="InterPro" id="IPR055170">
    <property type="entry name" value="GFO_IDH_MocA-like_dom"/>
</dbReference>
<sequence length="324" mass="36404">MSKIKFAVIGLGNMGRDTIVHIMPNYADEIELVAICDSNTSALEKMAQIYPNVQCFTEYKRVFQEAAVDLVYIAVPPSMHYEVAMAAIENNVHVFCEKPLANSLPEAKALLDAAVERAIVHAIHFSFPLEPAVLTLKRLLAERSIGEIGRMELLLQFPEWPRSWQNNRWVATRQEGGFLLEVGVHWIHMIQTLFGSITNVESHVTFPADAQTCESSVKAMLTLHNGIHVEVAGSVGQVDTERVSLLVYGSDGTIALENWEQLLMGKPGREMRPVEADETESKLPILKQVIDRVRGEQSFYYDFYDGYNVQAILEALRQGREESK</sequence>
<dbReference type="Pfam" id="PF22725">
    <property type="entry name" value="GFO_IDH_MocA_C3"/>
    <property type="match status" value="1"/>
</dbReference>
<accession>E0I9L4</accession>
<dbReference type="Gene3D" id="3.40.50.720">
    <property type="entry name" value="NAD(P)-binding Rossmann-like Domain"/>
    <property type="match status" value="1"/>
</dbReference>
<organism evidence="3 4">
    <name type="scientific">Paenibacillus curdlanolyticus YK9</name>
    <dbReference type="NCBI Taxonomy" id="717606"/>
    <lineage>
        <taxon>Bacteria</taxon>
        <taxon>Bacillati</taxon>
        <taxon>Bacillota</taxon>
        <taxon>Bacilli</taxon>
        <taxon>Bacillales</taxon>
        <taxon>Paenibacillaceae</taxon>
        <taxon>Paenibacillus</taxon>
    </lineage>
</organism>
<evidence type="ECO:0000259" key="1">
    <source>
        <dbReference type="Pfam" id="PF01408"/>
    </source>
</evidence>
<feature type="domain" description="Gfo/Idh/MocA-like oxidoreductase N-terminal" evidence="1">
    <location>
        <begin position="4"/>
        <end position="118"/>
    </location>
</feature>
<dbReference type="eggNOG" id="COG0673">
    <property type="taxonomic scope" value="Bacteria"/>
</dbReference>
<dbReference type="GO" id="GO:0000166">
    <property type="term" value="F:nucleotide binding"/>
    <property type="evidence" value="ECO:0007669"/>
    <property type="project" value="InterPro"/>
</dbReference>
<proteinExistence type="predicted"/>
<keyword evidence="4" id="KW-1185">Reference proteome</keyword>
<protein>
    <submittedName>
        <fullName evidence="3">Oxidoreductase domain protein</fullName>
    </submittedName>
</protein>
<dbReference type="OrthoDB" id="9815825at2"/>
<dbReference type="PANTHER" id="PTHR43377:SF1">
    <property type="entry name" value="BILIVERDIN REDUCTASE A"/>
    <property type="match status" value="1"/>
</dbReference>
<dbReference type="InterPro" id="IPR000683">
    <property type="entry name" value="Gfo/Idh/MocA-like_OxRdtase_N"/>
</dbReference>
<dbReference type="EMBL" id="AEDD01000005">
    <property type="protein sequence ID" value="EFM11098.1"/>
    <property type="molecule type" value="Genomic_DNA"/>
</dbReference>
<gene>
    <name evidence="3" type="ORF">PaecuDRAFT_2351</name>
</gene>
<reference evidence="3 4" key="1">
    <citation type="submission" date="2010-07" db="EMBL/GenBank/DDBJ databases">
        <title>The draft genome of Paenibacillus curdlanolyticus YK9.</title>
        <authorList>
            <consortium name="US DOE Joint Genome Institute (JGI-PGF)"/>
            <person name="Lucas S."/>
            <person name="Copeland A."/>
            <person name="Lapidus A."/>
            <person name="Cheng J.-F."/>
            <person name="Bruce D."/>
            <person name="Goodwin L."/>
            <person name="Pitluck S."/>
            <person name="Land M.L."/>
            <person name="Hauser L."/>
            <person name="Chang Y.-J."/>
            <person name="Jeffries C."/>
            <person name="Anderson I.J."/>
            <person name="Johnson E."/>
            <person name="Loganathan U."/>
            <person name="Mulhopadhyay B."/>
            <person name="Kyrpides N."/>
            <person name="Woyke T.J."/>
        </authorList>
    </citation>
    <scope>NUCLEOTIDE SEQUENCE [LARGE SCALE GENOMIC DNA]</scope>
    <source>
        <strain evidence="3 4">YK9</strain>
    </source>
</reference>
<feature type="domain" description="GFO/IDH/MocA-like oxidoreductase" evidence="2">
    <location>
        <begin position="134"/>
        <end position="254"/>
    </location>
</feature>
<dbReference type="PANTHER" id="PTHR43377">
    <property type="entry name" value="BILIVERDIN REDUCTASE A"/>
    <property type="match status" value="1"/>
</dbReference>
<dbReference type="RefSeq" id="WP_006038347.1">
    <property type="nucleotide sequence ID" value="NZ_AEDD01000005.1"/>
</dbReference>
<dbReference type="Gene3D" id="3.30.360.10">
    <property type="entry name" value="Dihydrodipicolinate Reductase, domain 2"/>
    <property type="match status" value="1"/>
</dbReference>
<dbReference type="AlphaFoldDB" id="E0I9L4"/>
<dbReference type="InterPro" id="IPR036291">
    <property type="entry name" value="NAD(P)-bd_dom_sf"/>
</dbReference>
<dbReference type="Proteomes" id="UP000005387">
    <property type="component" value="Unassembled WGS sequence"/>
</dbReference>
<evidence type="ECO:0000313" key="3">
    <source>
        <dbReference type="EMBL" id="EFM11098.1"/>
    </source>
</evidence>
<dbReference type="SUPFAM" id="SSF51735">
    <property type="entry name" value="NAD(P)-binding Rossmann-fold domains"/>
    <property type="match status" value="1"/>
</dbReference>